<protein>
    <submittedName>
        <fullName evidence="1">Uncharacterized protein</fullName>
    </submittedName>
</protein>
<dbReference type="InParanoid" id="M1YYR7"/>
<dbReference type="HOGENOM" id="CLU_3409758_0_0_0"/>
<dbReference type="EMBL" id="CAQJ01000049">
    <property type="protein sequence ID" value="CCQ90862.1"/>
    <property type="molecule type" value="Genomic_DNA"/>
</dbReference>
<sequence length="29" mass="3581">MVKISTLQTENFIFKKIKYFLKFFEPLIN</sequence>
<name>M1YYR7_NITG3</name>
<evidence type="ECO:0000313" key="1">
    <source>
        <dbReference type="EMBL" id="CCQ90862.1"/>
    </source>
</evidence>
<organism evidence="1 2">
    <name type="scientific">Nitrospina gracilis (strain 3/211)</name>
    <dbReference type="NCBI Taxonomy" id="1266370"/>
    <lineage>
        <taxon>Bacteria</taxon>
        <taxon>Pseudomonadati</taxon>
        <taxon>Nitrospinota/Tectimicrobiota group</taxon>
        <taxon>Nitrospinota</taxon>
        <taxon>Nitrospinia</taxon>
        <taxon>Nitrospinales</taxon>
        <taxon>Nitrospinaceae</taxon>
        <taxon>Nitrospina</taxon>
    </lineage>
</organism>
<reference evidence="1 2" key="1">
    <citation type="journal article" date="2013" name="Front. Microbiol.">
        <title>The genome of Nitrospina gracilis illuminates the metabolism and evolution of the major marine nitrite oxidizer.</title>
        <authorList>
            <person name="Luecker S."/>
            <person name="Nowka B."/>
            <person name="Rattei T."/>
            <person name="Spieck E."/>
            <person name="and Daims H."/>
        </authorList>
    </citation>
    <scope>NUCLEOTIDE SEQUENCE [LARGE SCALE GENOMIC DNA]</scope>
    <source>
        <strain evidence="1 2">3/211</strain>
    </source>
</reference>
<comment type="caution">
    <text evidence="1">The sequence shown here is derived from an EMBL/GenBank/DDBJ whole genome shotgun (WGS) entry which is preliminary data.</text>
</comment>
<dbReference type="Proteomes" id="UP000011704">
    <property type="component" value="Unassembled WGS sequence"/>
</dbReference>
<dbReference type="AlphaFoldDB" id="M1YYR7"/>
<evidence type="ECO:0000313" key="2">
    <source>
        <dbReference type="Proteomes" id="UP000011704"/>
    </source>
</evidence>
<accession>M1YYR7</accession>
<keyword evidence="2" id="KW-1185">Reference proteome</keyword>
<proteinExistence type="predicted"/>
<gene>
    <name evidence="1" type="ORF">NITGR_440002</name>
</gene>